<gene>
    <name evidence="1" type="ORF">OLEA9_A107563</name>
</gene>
<proteinExistence type="predicted"/>
<dbReference type="Proteomes" id="UP000594638">
    <property type="component" value="Unassembled WGS sequence"/>
</dbReference>
<dbReference type="EMBL" id="CACTIH010001959">
    <property type="protein sequence ID" value="CAA2970031.1"/>
    <property type="molecule type" value="Genomic_DNA"/>
</dbReference>
<accession>A0A8S0QVZ7</accession>
<sequence>MGPPLSIINEFIYMNVIKPIVKRESDGPTEGCFASKYGAIVGRSVAVFLNSRKDQGGFLLADEMGKVATIEKVDELPTNYGWYRRFTSRIHREHGIATPLINL</sequence>
<dbReference type="Gramene" id="OE9A107563T1">
    <property type="protein sequence ID" value="OE9A107563C1"/>
    <property type="gene ID" value="OE9A107563"/>
</dbReference>
<keyword evidence="2" id="KW-1185">Reference proteome</keyword>
<protein>
    <submittedName>
        <fullName evidence="1">RNA polymerase (Mitochondrion)</fullName>
    </submittedName>
</protein>
<comment type="caution">
    <text evidence="1">The sequence shown here is derived from an EMBL/GenBank/DDBJ whole genome shotgun (WGS) entry which is preliminary data.</text>
</comment>
<organism evidence="1 2">
    <name type="scientific">Olea europaea subsp. europaea</name>
    <dbReference type="NCBI Taxonomy" id="158383"/>
    <lineage>
        <taxon>Eukaryota</taxon>
        <taxon>Viridiplantae</taxon>
        <taxon>Streptophyta</taxon>
        <taxon>Embryophyta</taxon>
        <taxon>Tracheophyta</taxon>
        <taxon>Spermatophyta</taxon>
        <taxon>Magnoliopsida</taxon>
        <taxon>eudicotyledons</taxon>
        <taxon>Gunneridae</taxon>
        <taxon>Pentapetalae</taxon>
        <taxon>asterids</taxon>
        <taxon>lamiids</taxon>
        <taxon>Lamiales</taxon>
        <taxon>Oleaceae</taxon>
        <taxon>Oleeae</taxon>
        <taxon>Olea</taxon>
    </lineage>
</organism>
<dbReference type="AlphaFoldDB" id="A0A8S0QVZ7"/>
<evidence type="ECO:0000313" key="2">
    <source>
        <dbReference type="Proteomes" id="UP000594638"/>
    </source>
</evidence>
<evidence type="ECO:0000313" key="1">
    <source>
        <dbReference type="EMBL" id="CAA2970031.1"/>
    </source>
</evidence>
<reference evidence="1 2" key="1">
    <citation type="submission" date="2019-12" db="EMBL/GenBank/DDBJ databases">
        <authorList>
            <person name="Alioto T."/>
            <person name="Alioto T."/>
            <person name="Gomez Garrido J."/>
        </authorList>
    </citation>
    <scope>NUCLEOTIDE SEQUENCE [LARGE SCALE GENOMIC DNA]</scope>
</reference>
<name>A0A8S0QVZ7_OLEEU</name>